<dbReference type="Gene3D" id="3.30.420.10">
    <property type="entry name" value="Ribonuclease H-like superfamily/Ribonuclease H"/>
    <property type="match status" value="1"/>
</dbReference>
<dbReference type="GO" id="GO:0033890">
    <property type="term" value="F:ribonuclease D activity"/>
    <property type="evidence" value="ECO:0007669"/>
    <property type="project" value="UniProtKB-EC"/>
</dbReference>
<dbReference type="GO" id="GO:0006139">
    <property type="term" value="P:nucleobase-containing compound metabolic process"/>
    <property type="evidence" value="ECO:0007669"/>
    <property type="project" value="InterPro"/>
</dbReference>
<reference evidence="2" key="1">
    <citation type="submission" date="2019-03" db="EMBL/GenBank/DDBJ databases">
        <title>Single cell metagenomics reveals metabolic interactions within the superorganism composed of flagellate Streblomastix strix and complex community of Bacteroidetes bacteria on its surface.</title>
        <authorList>
            <person name="Treitli S.C."/>
            <person name="Kolisko M."/>
            <person name="Husnik F."/>
            <person name="Keeling P."/>
            <person name="Hampl V."/>
        </authorList>
    </citation>
    <scope>NUCLEOTIDE SEQUENCE</scope>
    <source>
        <strain evidence="2">STM</strain>
    </source>
</reference>
<dbReference type="Pfam" id="PF01612">
    <property type="entry name" value="DNA_pol_A_exo1"/>
    <property type="match status" value="1"/>
</dbReference>
<protein>
    <submittedName>
        <fullName evidence="2">Ribonuclease D</fullName>
        <ecNumber evidence="2">3.1.13.5</ecNumber>
    </submittedName>
</protein>
<dbReference type="CDD" id="cd06141">
    <property type="entry name" value="WRN_exo"/>
    <property type="match status" value="1"/>
</dbReference>
<proteinExistence type="predicted"/>
<dbReference type="SUPFAM" id="SSF53098">
    <property type="entry name" value="Ribonuclease H-like"/>
    <property type="match status" value="1"/>
</dbReference>
<dbReference type="InterPro" id="IPR036397">
    <property type="entry name" value="RNaseH_sf"/>
</dbReference>
<evidence type="ECO:0000313" key="2">
    <source>
        <dbReference type="EMBL" id="KAA6323937.1"/>
    </source>
</evidence>
<dbReference type="GO" id="GO:0008408">
    <property type="term" value="F:3'-5' exonuclease activity"/>
    <property type="evidence" value="ECO:0007669"/>
    <property type="project" value="InterPro"/>
</dbReference>
<dbReference type="AlphaFoldDB" id="A0A5J4QPS9"/>
<keyword evidence="2" id="KW-0378">Hydrolase</keyword>
<dbReference type="InterPro" id="IPR012337">
    <property type="entry name" value="RNaseH-like_sf"/>
</dbReference>
<dbReference type="GO" id="GO:0003676">
    <property type="term" value="F:nucleic acid binding"/>
    <property type="evidence" value="ECO:0007669"/>
    <property type="project" value="InterPro"/>
</dbReference>
<gene>
    <name evidence="2" type="ORF">EZS27_026681</name>
</gene>
<organism evidence="2">
    <name type="scientific">termite gut metagenome</name>
    <dbReference type="NCBI Taxonomy" id="433724"/>
    <lineage>
        <taxon>unclassified sequences</taxon>
        <taxon>metagenomes</taxon>
        <taxon>organismal metagenomes</taxon>
    </lineage>
</organism>
<dbReference type="PANTHER" id="PTHR47765:SF2">
    <property type="entry name" value="EXONUCLEASE MUT-7 HOMOLOG"/>
    <property type="match status" value="1"/>
</dbReference>
<accession>A0A5J4QPS9</accession>
<dbReference type="SMART" id="SM00474">
    <property type="entry name" value="35EXOc"/>
    <property type="match status" value="1"/>
</dbReference>
<feature type="domain" description="3'-5' exonuclease" evidence="1">
    <location>
        <begin position="24"/>
        <end position="193"/>
    </location>
</feature>
<evidence type="ECO:0000259" key="1">
    <source>
        <dbReference type="SMART" id="SM00474"/>
    </source>
</evidence>
<dbReference type="PANTHER" id="PTHR47765">
    <property type="entry name" value="3'-5' EXONUCLEASE DOMAIN-CONTAINING PROTEIN"/>
    <property type="match status" value="1"/>
</dbReference>
<dbReference type="InterPro" id="IPR052408">
    <property type="entry name" value="Exonuclease_MUT-7-like"/>
</dbReference>
<dbReference type="EMBL" id="SNRY01002686">
    <property type="protein sequence ID" value="KAA6323937.1"/>
    <property type="molecule type" value="Genomic_DNA"/>
</dbReference>
<name>A0A5J4QPS9_9ZZZZ</name>
<dbReference type="EC" id="3.1.13.5" evidence="2"/>
<sequence length="201" mass="23037">MNLQPNISKEEINRMPKAEFQGKIYVIQTEAQAQEAMTYLLSQKAVGIDSETRPSFKKGKTYKVALLQVASEEYCFLFRLNITGLINPLIELLENPAIVKIGLSLRDDFMLLRKRATLTPQKCIDLQDFVASFGIQDKSLQKIYAILFERKISKTQRLSNWESDVLTDAQQVYAATDAWACLRIYNLLIRMNPHELSENIS</sequence>
<comment type="caution">
    <text evidence="2">The sequence shown here is derived from an EMBL/GenBank/DDBJ whole genome shotgun (WGS) entry which is preliminary data.</text>
</comment>
<dbReference type="InterPro" id="IPR002562">
    <property type="entry name" value="3'-5'_exonuclease_dom"/>
</dbReference>